<feature type="binding site" evidence="9">
    <location>
        <position position="411"/>
    </location>
    <ligand>
        <name>ADP</name>
        <dbReference type="ChEBI" id="CHEBI:456216"/>
    </ligand>
</feature>
<keyword evidence="6 9" id="KW-0319">Glycerol metabolism</keyword>
<feature type="binding site" evidence="9">
    <location>
        <position position="267"/>
    </location>
    <ligand>
        <name>ADP</name>
        <dbReference type="ChEBI" id="CHEBI:456216"/>
    </ligand>
</feature>
<dbReference type="EC" id="2.7.1.30" evidence="9"/>
<organism evidence="13 14">
    <name type="scientific">Eiseniibacteriota bacterium</name>
    <dbReference type="NCBI Taxonomy" id="2212470"/>
    <lineage>
        <taxon>Bacteria</taxon>
        <taxon>Candidatus Eiseniibacteriota</taxon>
    </lineage>
</organism>
<dbReference type="Proteomes" id="UP000580839">
    <property type="component" value="Unassembled WGS sequence"/>
</dbReference>
<sequence length="498" mass="54153">MKKSWILAIDQGTTGTTALAIDARGAIRGRGYAELPQHFPKPGWVEHDADQIWRSVLAATSRAIRAAQLGARHLAGIGLTNQRETAVLWDRESGEPLGRAIVWQDRRTAELCAALKRRGYEREVRRRTGLLLDPYFSGTKLTWRLRGEPRLRALAKRGRVAFGTVDSWLLWKLTGGAVHATDPTNASRTLLYNIATHAWDPWLLERFEVPASMLPSVMPSSGEFGRTRAIGAIPAGVPIAGIAGDQQAALFGQGCVAAGQSKNTYGTGCFLLLHTGSRRVPSKAGLLTTVACGPRGELAYALEGSVFVAGAAVQWLRDGLGIIAKASDTERLARSVPDAGGVVVVPAFVGLGAPWWRPEVRGAILGLTRGTTRAHLARATLESLAFQSGDLVAAMARDSGRPVRVLRVDGGAAANDWLMQYQADLLGVPVERPRVIETTAYGAGLLAGLGVGLWRSHRELARAIRIERTFRPRKTRRWRTDEWARWRAAIERLTSGER</sequence>
<dbReference type="GO" id="GO:0006072">
    <property type="term" value="P:glycerol-3-phosphate metabolic process"/>
    <property type="evidence" value="ECO:0007669"/>
    <property type="project" value="InterPro"/>
</dbReference>
<dbReference type="Pfam" id="PF00370">
    <property type="entry name" value="FGGY_N"/>
    <property type="match status" value="1"/>
</dbReference>
<dbReference type="InterPro" id="IPR000577">
    <property type="entry name" value="Carb_kinase_FGGY"/>
</dbReference>
<dbReference type="GO" id="GO:0005829">
    <property type="term" value="C:cytosol"/>
    <property type="evidence" value="ECO:0007669"/>
    <property type="project" value="UniProtKB-ARBA"/>
</dbReference>
<dbReference type="PROSITE" id="PS00445">
    <property type="entry name" value="FGGY_KINASES_2"/>
    <property type="match status" value="1"/>
</dbReference>
<comment type="catalytic activity">
    <reaction evidence="8 9">
        <text>glycerol + ATP = sn-glycerol 3-phosphate + ADP + H(+)</text>
        <dbReference type="Rhea" id="RHEA:21644"/>
        <dbReference type="ChEBI" id="CHEBI:15378"/>
        <dbReference type="ChEBI" id="CHEBI:17754"/>
        <dbReference type="ChEBI" id="CHEBI:30616"/>
        <dbReference type="ChEBI" id="CHEBI:57597"/>
        <dbReference type="ChEBI" id="CHEBI:456216"/>
        <dbReference type="EC" id="2.7.1.30"/>
    </reaction>
</comment>
<evidence type="ECO:0000259" key="12">
    <source>
        <dbReference type="Pfam" id="PF02782"/>
    </source>
</evidence>
<reference evidence="13 14" key="1">
    <citation type="submission" date="2020-04" db="EMBL/GenBank/DDBJ databases">
        <title>Metagenomic profiling of ammonia- and methane-oxidizing microorganisms in a Dutch drinking water treatment plant.</title>
        <authorList>
            <person name="Poghosyan L."/>
            <person name="Leucker S."/>
        </authorList>
    </citation>
    <scope>NUCLEOTIDE SEQUENCE [LARGE SCALE GENOMIC DNA]</scope>
    <source>
        <strain evidence="13">S-RSF-IL-03</strain>
    </source>
</reference>
<dbReference type="HAMAP" id="MF_00186">
    <property type="entry name" value="Glycerol_kin"/>
    <property type="match status" value="1"/>
</dbReference>
<evidence type="ECO:0000256" key="1">
    <source>
        <dbReference type="ARBA" id="ARBA00005190"/>
    </source>
</evidence>
<comment type="caution">
    <text evidence="13">The sequence shown here is derived from an EMBL/GenBank/DDBJ whole genome shotgun (WGS) entry which is preliminary data.</text>
</comment>
<dbReference type="Pfam" id="PF02782">
    <property type="entry name" value="FGGY_C"/>
    <property type="match status" value="1"/>
</dbReference>
<keyword evidence="3 9" id="KW-0808">Transferase</keyword>
<dbReference type="AlphaFoldDB" id="A0A849SWH1"/>
<dbReference type="EMBL" id="JABFRW010000213">
    <property type="protein sequence ID" value="NOT35700.1"/>
    <property type="molecule type" value="Genomic_DNA"/>
</dbReference>
<feature type="binding site" evidence="9">
    <location>
        <position position="245"/>
    </location>
    <ligand>
        <name>sn-glycerol 3-phosphate</name>
        <dbReference type="ChEBI" id="CHEBI:57597"/>
    </ligand>
</feature>
<evidence type="ECO:0000256" key="2">
    <source>
        <dbReference type="ARBA" id="ARBA00009156"/>
    </source>
</evidence>
<evidence type="ECO:0000256" key="9">
    <source>
        <dbReference type="HAMAP-Rule" id="MF_00186"/>
    </source>
</evidence>
<feature type="domain" description="Carbohydrate kinase FGGY C-terminal" evidence="12">
    <location>
        <begin position="263"/>
        <end position="448"/>
    </location>
</feature>
<feature type="binding site" evidence="9">
    <location>
        <position position="245"/>
    </location>
    <ligand>
        <name>glycerol</name>
        <dbReference type="ChEBI" id="CHEBI:17754"/>
    </ligand>
</feature>
<feature type="binding site" evidence="9">
    <location>
        <position position="310"/>
    </location>
    <ligand>
        <name>ADP</name>
        <dbReference type="ChEBI" id="CHEBI:456216"/>
    </ligand>
</feature>
<evidence type="ECO:0000256" key="7">
    <source>
        <dbReference type="ARBA" id="ARBA00022840"/>
    </source>
</evidence>
<dbReference type="NCBIfam" id="NF000756">
    <property type="entry name" value="PRK00047.1"/>
    <property type="match status" value="1"/>
</dbReference>
<feature type="binding site" evidence="9">
    <location>
        <position position="135"/>
    </location>
    <ligand>
        <name>sn-glycerol 3-phosphate</name>
        <dbReference type="ChEBI" id="CHEBI:57597"/>
    </ligand>
</feature>
<dbReference type="InterPro" id="IPR043129">
    <property type="entry name" value="ATPase_NBD"/>
</dbReference>
<comment type="similarity">
    <text evidence="2 9 10">Belongs to the FGGY kinase family.</text>
</comment>
<dbReference type="GO" id="GO:0019563">
    <property type="term" value="P:glycerol catabolic process"/>
    <property type="evidence" value="ECO:0007669"/>
    <property type="project" value="UniProtKB-UniRule"/>
</dbReference>
<feature type="binding site" evidence="9">
    <location>
        <position position="135"/>
    </location>
    <ligand>
        <name>glycerol</name>
        <dbReference type="ChEBI" id="CHEBI:17754"/>
    </ligand>
</feature>
<comment type="function">
    <text evidence="9">Key enzyme in the regulation of glycerol uptake and metabolism. Catalyzes the phosphorylation of glycerol to yield sn-glycerol 3-phosphate.</text>
</comment>
<evidence type="ECO:0000256" key="6">
    <source>
        <dbReference type="ARBA" id="ARBA00022798"/>
    </source>
</evidence>
<evidence type="ECO:0000256" key="8">
    <source>
        <dbReference type="ARBA" id="ARBA00052101"/>
    </source>
</evidence>
<feature type="binding site" evidence="9">
    <location>
        <position position="13"/>
    </location>
    <ligand>
        <name>ATP</name>
        <dbReference type="ChEBI" id="CHEBI:30616"/>
    </ligand>
</feature>
<feature type="binding site" evidence="9">
    <location>
        <position position="14"/>
    </location>
    <ligand>
        <name>ATP</name>
        <dbReference type="ChEBI" id="CHEBI:30616"/>
    </ligand>
</feature>
<dbReference type="SUPFAM" id="SSF53067">
    <property type="entry name" value="Actin-like ATPase domain"/>
    <property type="match status" value="2"/>
</dbReference>
<dbReference type="PANTHER" id="PTHR10196:SF69">
    <property type="entry name" value="GLYCEROL KINASE"/>
    <property type="match status" value="1"/>
</dbReference>
<feature type="binding site" evidence="9">
    <location>
        <position position="13"/>
    </location>
    <ligand>
        <name>ADP</name>
        <dbReference type="ChEBI" id="CHEBI:456216"/>
    </ligand>
</feature>
<keyword evidence="5 9" id="KW-0418">Kinase</keyword>
<evidence type="ECO:0000256" key="5">
    <source>
        <dbReference type="ARBA" id="ARBA00022777"/>
    </source>
</evidence>
<dbReference type="FunFam" id="3.30.420.40:FF:000007">
    <property type="entry name" value="Glycerol kinase"/>
    <property type="match status" value="1"/>
</dbReference>
<feature type="binding site" evidence="9">
    <location>
        <position position="415"/>
    </location>
    <ligand>
        <name>ADP</name>
        <dbReference type="ChEBI" id="CHEBI:456216"/>
    </ligand>
</feature>
<evidence type="ECO:0000313" key="13">
    <source>
        <dbReference type="EMBL" id="NOT35700.1"/>
    </source>
</evidence>
<feature type="binding site" evidence="9">
    <location>
        <position position="310"/>
    </location>
    <ligand>
        <name>ATP</name>
        <dbReference type="ChEBI" id="CHEBI:30616"/>
    </ligand>
</feature>
<dbReference type="InterPro" id="IPR018485">
    <property type="entry name" value="FGGY_C"/>
</dbReference>
<feature type="binding site" evidence="9">
    <location>
        <position position="13"/>
    </location>
    <ligand>
        <name>sn-glycerol 3-phosphate</name>
        <dbReference type="ChEBI" id="CHEBI:57597"/>
    </ligand>
</feature>
<dbReference type="PIRSF" id="PIRSF000538">
    <property type="entry name" value="GlpK"/>
    <property type="match status" value="1"/>
</dbReference>
<name>A0A849SWH1_UNCEI</name>
<dbReference type="CDD" id="cd07786">
    <property type="entry name" value="FGGY_EcGK_like"/>
    <property type="match status" value="1"/>
</dbReference>
<evidence type="ECO:0000256" key="3">
    <source>
        <dbReference type="ARBA" id="ARBA00022679"/>
    </source>
</evidence>
<feature type="binding site" evidence="9">
    <location>
        <position position="84"/>
    </location>
    <ligand>
        <name>glycerol</name>
        <dbReference type="ChEBI" id="CHEBI:17754"/>
    </ligand>
</feature>
<keyword evidence="7 9" id="KW-0067">ATP-binding</keyword>
<comment type="activity regulation">
    <text evidence="9">Inhibited by fructose 1,6-bisphosphate (FBP).</text>
</comment>
<dbReference type="Gene3D" id="3.30.420.40">
    <property type="match status" value="2"/>
</dbReference>
<dbReference type="GO" id="GO:0004370">
    <property type="term" value="F:glycerol kinase activity"/>
    <property type="evidence" value="ECO:0007669"/>
    <property type="project" value="UniProtKB-UniRule"/>
</dbReference>
<comment type="caution">
    <text evidence="9">Lacks conserved residue(s) required for the propagation of feature annotation.</text>
</comment>
<evidence type="ECO:0000313" key="14">
    <source>
        <dbReference type="Proteomes" id="UP000580839"/>
    </source>
</evidence>
<dbReference type="FunFam" id="3.30.420.40:FF:000008">
    <property type="entry name" value="Glycerol kinase"/>
    <property type="match status" value="1"/>
</dbReference>
<dbReference type="PANTHER" id="PTHR10196">
    <property type="entry name" value="SUGAR KINASE"/>
    <property type="match status" value="1"/>
</dbReference>
<feature type="binding site" evidence="9">
    <location>
        <position position="83"/>
    </location>
    <ligand>
        <name>glycerol</name>
        <dbReference type="ChEBI" id="CHEBI:17754"/>
    </ligand>
</feature>
<feature type="binding site" evidence="9">
    <location>
        <position position="411"/>
    </location>
    <ligand>
        <name>ATP</name>
        <dbReference type="ChEBI" id="CHEBI:30616"/>
    </ligand>
</feature>
<accession>A0A849SWH1</accession>
<evidence type="ECO:0000256" key="10">
    <source>
        <dbReference type="RuleBase" id="RU003733"/>
    </source>
</evidence>
<dbReference type="InterPro" id="IPR018483">
    <property type="entry name" value="Carb_kinase_FGGY_CS"/>
</dbReference>
<feature type="binding site" evidence="9">
    <location>
        <position position="314"/>
    </location>
    <ligand>
        <name>ATP</name>
        <dbReference type="ChEBI" id="CHEBI:30616"/>
    </ligand>
</feature>
<keyword evidence="4 9" id="KW-0547">Nucleotide-binding</keyword>
<dbReference type="InterPro" id="IPR018484">
    <property type="entry name" value="FGGY_N"/>
</dbReference>
<evidence type="ECO:0000256" key="4">
    <source>
        <dbReference type="ARBA" id="ARBA00022741"/>
    </source>
</evidence>
<feature type="binding site" evidence="9">
    <location>
        <position position="84"/>
    </location>
    <ligand>
        <name>sn-glycerol 3-phosphate</name>
        <dbReference type="ChEBI" id="CHEBI:57597"/>
    </ligand>
</feature>
<feature type="binding site" evidence="9">
    <location>
        <position position="83"/>
    </location>
    <ligand>
        <name>sn-glycerol 3-phosphate</name>
        <dbReference type="ChEBI" id="CHEBI:57597"/>
    </ligand>
</feature>
<feature type="domain" description="Carbohydrate kinase FGGY N-terminal" evidence="11">
    <location>
        <begin position="6"/>
        <end position="252"/>
    </location>
</feature>
<dbReference type="InterPro" id="IPR005999">
    <property type="entry name" value="Glycerol_kin"/>
</dbReference>
<protein>
    <recommendedName>
        <fullName evidence="9">Glycerol kinase</fullName>
        <ecNumber evidence="9">2.7.1.30</ecNumber>
    </recommendedName>
    <alternativeName>
        <fullName evidence="9">ATP:glycerol 3-phosphotransferase</fullName>
    </alternativeName>
    <alternativeName>
        <fullName evidence="9">Glycerokinase</fullName>
        <shortName evidence="9">GK</shortName>
    </alternativeName>
</protein>
<dbReference type="UniPathway" id="UPA00618">
    <property type="reaction ID" value="UER00672"/>
</dbReference>
<gene>
    <name evidence="9 13" type="primary">glpK</name>
    <name evidence="13" type="ORF">HOP12_16285</name>
</gene>
<dbReference type="NCBIfam" id="TIGR01311">
    <property type="entry name" value="glycerol_kin"/>
    <property type="match status" value="1"/>
</dbReference>
<comment type="pathway">
    <text evidence="1 9">Polyol metabolism; glycerol degradation via glycerol kinase pathway; sn-glycerol 3-phosphate from glycerol: step 1/1.</text>
</comment>
<feature type="binding site" evidence="9">
    <location>
        <position position="246"/>
    </location>
    <ligand>
        <name>glycerol</name>
        <dbReference type="ChEBI" id="CHEBI:17754"/>
    </ligand>
</feature>
<evidence type="ECO:0000259" key="11">
    <source>
        <dbReference type="Pfam" id="PF00370"/>
    </source>
</evidence>
<feature type="binding site" evidence="9">
    <location>
        <position position="267"/>
    </location>
    <ligand>
        <name>ATP</name>
        <dbReference type="ChEBI" id="CHEBI:30616"/>
    </ligand>
</feature>
<dbReference type="GO" id="GO:0005524">
    <property type="term" value="F:ATP binding"/>
    <property type="evidence" value="ECO:0007669"/>
    <property type="project" value="UniProtKB-UniRule"/>
</dbReference>
<proteinExistence type="inferred from homology"/>